<feature type="transmembrane region" description="Helical" evidence="1">
    <location>
        <begin position="75"/>
        <end position="93"/>
    </location>
</feature>
<accession>A0A3D8GRR6</accession>
<dbReference type="OrthoDB" id="2852938at2"/>
<name>A0A3D8GRR6_9BACI</name>
<sequence>MAETNGLSGGQKSVLKGMAAILPTFILIELLTRLFPYTGLQRILAIPLILYINLALVAAAIFLTRKGTARSVTKLVWPVIILLTFITTIAFYPQESSPHVAAQIWSSLTALKNYNELKPEDMEKDDEETYVVALYKFRKEIPLDGDFYLYGRDDEEDEKIHTPADIPLKLYPHHRLMWRYLESSGR</sequence>
<keyword evidence="1" id="KW-0812">Transmembrane</keyword>
<gene>
    <name evidence="2" type="ORF">DRW41_10005</name>
</gene>
<evidence type="ECO:0000313" key="2">
    <source>
        <dbReference type="EMBL" id="RDU37017.1"/>
    </source>
</evidence>
<comment type="caution">
    <text evidence="2">The sequence shown here is derived from an EMBL/GenBank/DDBJ whole genome shotgun (WGS) entry which is preliminary data.</text>
</comment>
<dbReference type="RefSeq" id="WP_115451845.1">
    <property type="nucleotide sequence ID" value="NZ_QNQT01000003.1"/>
</dbReference>
<evidence type="ECO:0000256" key="1">
    <source>
        <dbReference type="SAM" id="Phobius"/>
    </source>
</evidence>
<keyword evidence="3" id="KW-1185">Reference proteome</keyword>
<dbReference type="EMBL" id="QNQT01000003">
    <property type="protein sequence ID" value="RDU37017.1"/>
    <property type="molecule type" value="Genomic_DNA"/>
</dbReference>
<organism evidence="2 3">
    <name type="scientific">Neobacillus piezotolerans</name>
    <dbReference type="NCBI Taxonomy" id="2259171"/>
    <lineage>
        <taxon>Bacteria</taxon>
        <taxon>Bacillati</taxon>
        <taxon>Bacillota</taxon>
        <taxon>Bacilli</taxon>
        <taxon>Bacillales</taxon>
        <taxon>Bacillaceae</taxon>
        <taxon>Neobacillus</taxon>
    </lineage>
</organism>
<reference evidence="2 3" key="1">
    <citation type="submission" date="2018-07" db="EMBL/GenBank/DDBJ databases">
        <title>Bacillus sp. YLB-04 draft genome sequence.</title>
        <authorList>
            <person name="Yu L."/>
            <person name="Tang X."/>
        </authorList>
    </citation>
    <scope>NUCLEOTIDE SEQUENCE [LARGE SCALE GENOMIC DNA]</scope>
    <source>
        <strain evidence="2 3">YLB-04</strain>
    </source>
</reference>
<feature type="transmembrane region" description="Helical" evidence="1">
    <location>
        <begin position="20"/>
        <end position="37"/>
    </location>
</feature>
<feature type="transmembrane region" description="Helical" evidence="1">
    <location>
        <begin position="43"/>
        <end position="63"/>
    </location>
</feature>
<proteinExistence type="predicted"/>
<keyword evidence="1" id="KW-1133">Transmembrane helix</keyword>
<evidence type="ECO:0000313" key="3">
    <source>
        <dbReference type="Proteomes" id="UP000257144"/>
    </source>
</evidence>
<dbReference type="Proteomes" id="UP000257144">
    <property type="component" value="Unassembled WGS sequence"/>
</dbReference>
<dbReference type="AlphaFoldDB" id="A0A3D8GRR6"/>
<protein>
    <submittedName>
        <fullName evidence="2">Uncharacterized protein</fullName>
    </submittedName>
</protein>
<keyword evidence="1" id="KW-0472">Membrane</keyword>